<name>A0A936ZH45_9BURK</name>
<dbReference type="Pfam" id="PF07332">
    <property type="entry name" value="Phage_holin_3_6"/>
    <property type="match status" value="1"/>
</dbReference>
<sequence>MHPILSVLIRRPELVSDHLSSYAGLIREEAAQVGAEVAKRAVAGAIAAVCGLVFLVLAGVAAMLWALTGFHWMLVIAPGVFLVVAAIAGMQAMRKLPQAAFRETRSQLSADAQTLQALGARS</sequence>
<gene>
    <name evidence="2" type="ORF">JI739_07285</name>
</gene>
<feature type="transmembrane region" description="Helical" evidence="1">
    <location>
        <begin position="41"/>
        <end position="66"/>
    </location>
</feature>
<accession>A0A936ZH45</accession>
<dbReference type="RefSeq" id="WP_201683135.1">
    <property type="nucleotide sequence ID" value="NZ_JAEQNA010000001.1"/>
</dbReference>
<proteinExistence type="predicted"/>
<comment type="caution">
    <text evidence="2">The sequence shown here is derived from an EMBL/GenBank/DDBJ whole genome shotgun (WGS) entry which is preliminary data.</text>
</comment>
<keyword evidence="1" id="KW-0472">Membrane</keyword>
<dbReference type="Proteomes" id="UP000613011">
    <property type="component" value="Unassembled WGS sequence"/>
</dbReference>
<dbReference type="EMBL" id="JAEQNA010000001">
    <property type="protein sequence ID" value="MBL0420148.1"/>
    <property type="molecule type" value="Genomic_DNA"/>
</dbReference>
<keyword evidence="1" id="KW-1133">Transmembrane helix</keyword>
<protein>
    <submittedName>
        <fullName evidence="2">Phage holin family protein</fullName>
    </submittedName>
</protein>
<dbReference type="AlphaFoldDB" id="A0A936ZH45"/>
<keyword evidence="1" id="KW-0812">Transmembrane</keyword>
<evidence type="ECO:0000313" key="2">
    <source>
        <dbReference type="EMBL" id="MBL0420148.1"/>
    </source>
</evidence>
<dbReference type="InterPro" id="IPR009937">
    <property type="entry name" value="Phage_holin_3_6"/>
</dbReference>
<evidence type="ECO:0000313" key="3">
    <source>
        <dbReference type="Proteomes" id="UP000613011"/>
    </source>
</evidence>
<reference evidence="2" key="1">
    <citation type="submission" date="2021-01" db="EMBL/GenBank/DDBJ databases">
        <title>Ramlibacter sp. strain AW1 16S ribosomal RNA gene Genome sequencing and assembly.</title>
        <authorList>
            <person name="Kang M."/>
        </authorList>
    </citation>
    <scope>NUCLEOTIDE SEQUENCE</scope>
    <source>
        <strain evidence="2">AW1</strain>
    </source>
</reference>
<organism evidence="2 3">
    <name type="scientific">Ramlibacter aurantiacus</name>
    <dbReference type="NCBI Taxonomy" id="2801330"/>
    <lineage>
        <taxon>Bacteria</taxon>
        <taxon>Pseudomonadati</taxon>
        <taxon>Pseudomonadota</taxon>
        <taxon>Betaproteobacteria</taxon>
        <taxon>Burkholderiales</taxon>
        <taxon>Comamonadaceae</taxon>
        <taxon>Ramlibacter</taxon>
    </lineage>
</organism>
<feature type="transmembrane region" description="Helical" evidence="1">
    <location>
        <begin position="72"/>
        <end position="93"/>
    </location>
</feature>
<evidence type="ECO:0000256" key="1">
    <source>
        <dbReference type="SAM" id="Phobius"/>
    </source>
</evidence>
<keyword evidence="3" id="KW-1185">Reference proteome</keyword>